<protein>
    <recommendedName>
        <fullName evidence="15">Protein kinase domain-containing protein</fullName>
    </recommendedName>
</protein>
<keyword evidence="4 13" id="KW-0812">Transmembrane</keyword>
<sequence>MAAISLYHFLLLTLFPTLGGAGIDACKEARCGHKGPLIRFPFRLNFLQPEHCGHPEFTLTCNPNKQTVLQLPSSVNYLVKKIDHKLQTIHLQDPNSCLPKQLPNLNLSNSPFEFIGSLLFPHVNFSLFHCSPPERSLKYLVPCLSVGGYRVYAIPSFSSDLVYFTSCVKIGGISSVPRYGLLDIVDYQQRLYLNWSEPSCEVCEARGKRCGFKKYTSPVTVATKCLDIPKTTKGASKKLVAVLALGAIFLALIGTALYYAYASHRKQNEDQIRIDKFLEDYTALKPTRYSFADIKKITNQFKNKLGEGSYGTVFKGKLSSEVFVVVKVLNDSTGNGEEFTNEVGTMARIHHVNVVRLVGFCADGTRRALVYEFLPDDSLEKFIFSQNQNSYTLGWEKLQDIAVGIAKGIEYLHQGCDHRILHFDIKPHNILLDHNFNPKVADFGLPKLCSKEQSMVSMTAARGTMGYIAPEVFSRNFGNVSYKSDVYSFGMMLLEMVGGRKNTDATMQNTSQAYFPEWVYNRLCEGEELGIKAEEEEHGLIAKRLTVVGLWCIQWYPMGRPSMKIVVQMLEGKGDTLSMPPNPFDFTKPATALDN</sequence>
<dbReference type="FunFam" id="3.30.200.20:FF:000178">
    <property type="entry name" value="serine/threonine-protein kinase PBS1-like"/>
    <property type="match status" value="1"/>
</dbReference>
<dbReference type="InterPro" id="IPR000719">
    <property type="entry name" value="Prot_kinase_dom"/>
</dbReference>
<evidence type="ECO:0000256" key="12">
    <source>
        <dbReference type="PROSITE-ProRule" id="PRU10141"/>
    </source>
</evidence>
<accession>A0AA88RCK2</accession>
<keyword evidence="9 13" id="KW-1133">Transmembrane helix</keyword>
<keyword evidence="2" id="KW-0723">Serine/threonine-protein kinase</keyword>
<dbReference type="PROSITE" id="PS00107">
    <property type="entry name" value="PROTEIN_KINASE_ATP"/>
    <property type="match status" value="1"/>
</dbReference>
<name>A0AA88RCK2_9ASTE</name>
<keyword evidence="11" id="KW-0325">Glycoprotein</keyword>
<feature type="transmembrane region" description="Helical" evidence="13">
    <location>
        <begin position="239"/>
        <end position="261"/>
    </location>
</feature>
<evidence type="ECO:0000256" key="14">
    <source>
        <dbReference type="SAM" id="SignalP"/>
    </source>
</evidence>
<evidence type="ECO:0000256" key="13">
    <source>
        <dbReference type="SAM" id="Phobius"/>
    </source>
</evidence>
<evidence type="ECO:0000313" key="17">
    <source>
        <dbReference type="Proteomes" id="UP001187471"/>
    </source>
</evidence>
<dbReference type="InterPro" id="IPR045874">
    <property type="entry name" value="LRK10/LRL21-25-like"/>
</dbReference>
<keyword evidence="6 12" id="KW-0547">Nucleotide-binding</keyword>
<dbReference type="SMART" id="SM00220">
    <property type="entry name" value="S_TKc"/>
    <property type="match status" value="1"/>
</dbReference>
<evidence type="ECO:0000313" key="16">
    <source>
        <dbReference type="EMBL" id="KAK2983678.1"/>
    </source>
</evidence>
<evidence type="ECO:0000256" key="7">
    <source>
        <dbReference type="ARBA" id="ARBA00022777"/>
    </source>
</evidence>
<evidence type="ECO:0000256" key="9">
    <source>
        <dbReference type="ARBA" id="ARBA00022989"/>
    </source>
</evidence>
<evidence type="ECO:0000256" key="3">
    <source>
        <dbReference type="ARBA" id="ARBA00022679"/>
    </source>
</evidence>
<evidence type="ECO:0000256" key="2">
    <source>
        <dbReference type="ARBA" id="ARBA00022527"/>
    </source>
</evidence>
<feature type="domain" description="Protein kinase" evidence="15">
    <location>
        <begin position="299"/>
        <end position="585"/>
    </location>
</feature>
<feature type="binding site" evidence="12">
    <location>
        <position position="327"/>
    </location>
    <ligand>
        <name>ATP</name>
        <dbReference type="ChEBI" id="CHEBI:30616"/>
    </ligand>
</feature>
<dbReference type="FunFam" id="1.10.510.10:FF:000590">
    <property type="entry name" value="PR5-like receptor kinase"/>
    <property type="match status" value="1"/>
</dbReference>
<dbReference type="Pfam" id="PF13947">
    <property type="entry name" value="GUB_WAK_bind"/>
    <property type="match status" value="1"/>
</dbReference>
<dbReference type="GO" id="GO:0005524">
    <property type="term" value="F:ATP binding"/>
    <property type="evidence" value="ECO:0007669"/>
    <property type="project" value="UniProtKB-UniRule"/>
</dbReference>
<proteinExistence type="predicted"/>
<dbReference type="Gene3D" id="3.30.200.20">
    <property type="entry name" value="Phosphorylase Kinase, domain 1"/>
    <property type="match status" value="1"/>
</dbReference>
<feature type="chain" id="PRO_5041640901" description="Protein kinase domain-containing protein" evidence="14">
    <location>
        <begin position="22"/>
        <end position="595"/>
    </location>
</feature>
<dbReference type="PROSITE" id="PS50011">
    <property type="entry name" value="PROTEIN_KINASE_DOM"/>
    <property type="match status" value="1"/>
</dbReference>
<keyword evidence="7" id="KW-0418">Kinase</keyword>
<evidence type="ECO:0000259" key="15">
    <source>
        <dbReference type="PROSITE" id="PS50011"/>
    </source>
</evidence>
<dbReference type="PROSITE" id="PS00108">
    <property type="entry name" value="PROTEIN_KINASE_ST"/>
    <property type="match status" value="1"/>
</dbReference>
<keyword evidence="3" id="KW-0808">Transferase</keyword>
<dbReference type="EMBL" id="JAVXUO010001311">
    <property type="protein sequence ID" value="KAK2983678.1"/>
    <property type="molecule type" value="Genomic_DNA"/>
</dbReference>
<dbReference type="InterPro" id="IPR017441">
    <property type="entry name" value="Protein_kinase_ATP_BS"/>
</dbReference>
<comment type="subcellular location">
    <subcellularLocation>
        <location evidence="1">Membrane</location>
        <topology evidence="1">Single-pass type I membrane protein</topology>
    </subcellularLocation>
</comment>
<keyword evidence="8 12" id="KW-0067">ATP-binding</keyword>
<dbReference type="Gene3D" id="1.10.510.10">
    <property type="entry name" value="Transferase(Phosphotransferase) domain 1"/>
    <property type="match status" value="1"/>
</dbReference>
<dbReference type="InterPro" id="IPR008271">
    <property type="entry name" value="Ser/Thr_kinase_AS"/>
</dbReference>
<keyword evidence="5 14" id="KW-0732">Signal</keyword>
<dbReference type="InterPro" id="IPR025287">
    <property type="entry name" value="WAK_GUB"/>
</dbReference>
<dbReference type="InterPro" id="IPR011009">
    <property type="entry name" value="Kinase-like_dom_sf"/>
</dbReference>
<reference evidence="16" key="1">
    <citation type="submission" date="2022-12" db="EMBL/GenBank/DDBJ databases">
        <title>Draft genome assemblies for two species of Escallonia (Escalloniales).</title>
        <authorList>
            <person name="Chanderbali A."/>
            <person name="Dervinis C."/>
            <person name="Anghel I."/>
            <person name="Soltis D."/>
            <person name="Soltis P."/>
            <person name="Zapata F."/>
        </authorList>
    </citation>
    <scope>NUCLEOTIDE SEQUENCE</scope>
    <source>
        <strain evidence="16">UCBG92.1500</strain>
        <tissue evidence="16">Leaf</tissue>
    </source>
</reference>
<dbReference type="GO" id="GO:0030247">
    <property type="term" value="F:polysaccharide binding"/>
    <property type="evidence" value="ECO:0007669"/>
    <property type="project" value="InterPro"/>
</dbReference>
<keyword evidence="17" id="KW-1185">Reference proteome</keyword>
<dbReference type="SUPFAM" id="SSF56112">
    <property type="entry name" value="Protein kinase-like (PK-like)"/>
    <property type="match status" value="1"/>
</dbReference>
<dbReference type="GO" id="GO:0016020">
    <property type="term" value="C:membrane"/>
    <property type="evidence" value="ECO:0007669"/>
    <property type="project" value="UniProtKB-SubCell"/>
</dbReference>
<feature type="signal peptide" evidence="14">
    <location>
        <begin position="1"/>
        <end position="21"/>
    </location>
</feature>
<dbReference type="Pfam" id="PF00069">
    <property type="entry name" value="Pkinase"/>
    <property type="match status" value="1"/>
</dbReference>
<evidence type="ECO:0000256" key="11">
    <source>
        <dbReference type="ARBA" id="ARBA00023180"/>
    </source>
</evidence>
<evidence type="ECO:0000256" key="6">
    <source>
        <dbReference type="ARBA" id="ARBA00022741"/>
    </source>
</evidence>
<dbReference type="PANTHER" id="PTHR27009">
    <property type="entry name" value="RUST RESISTANCE KINASE LR10-RELATED"/>
    <property type="match status" value="1"/>
</dbReference>
<evidence type="ECO:0000256" key="8">
    <source>
        <dbReference type="ARBA" id="ARBA00022840"/>
    </source>
</evidence>
<keyword evidence="10 13" id="KW-0472">Membrane</keyword>
<evidence type="ECO:0000256" key="10">
    <source>
        <dbReference type="ARBA" id="ARBA00023136"/>
    </source>
</evidence>
<evidence type="ECO:0000256" key="1">
    <source>
        <dbReference type="ARBA" id="ARBA00004479"/>
    </source>
</evidence>
<comment type="caution">
    <text evidence="16">The sequence shown here is derived from an EMBL/GenBank/DDBJ whole genome shotgun (WGS) entry which is preliminary data.</text>
</comment>
<evidence type="ECO:0000256" key="5">
    <source>
        <dbReference type="ARBA" id="ARBA00022729"/>
    </source>
</evidence>
<dbReference type="AlphaFoldDB" id="A0AA88RCK2"/>
<evidence type="ECO:0000256" key="4">
    <source>
        <dbReference type="ARBA" id="ARBA00022692"/>
    </source>
</evidence>
<gene>
    <name evidence="16" type="ORF">RJ640_023212</name>
</gene>
<dbReference type="GO" id="GO:0004674">
    <property type="term" value="F:protein serine/threonine kinase activity"/>
    <property type="evidence" value="ECO:0007669"/>
    <property type="project" value="UniProtKB-KW"/>
</dbReference>
<organism evidence="16 17">
    <name type="scientific">Escallonia rubra</name>
    <dbReference type="NCBI Taxonomy" id="112253"/>
    <lineage>
        <taxon>Eukaryota</taxon>
        <taxon>Viridiplantae</taxon>
        <taxon>Streptophyta</taxon>
        <taxon>Embryophyta</taxon>
        <taxon>Tracheophyta</taxon>
        <taxon>Spermatophyta</taxon>
        <taxon>Magnoliopsida</taxon>
        <taxon>eudicotyledons</taxon>
        <taxon>Gunneridae</taxon>
        <taxon>Pentapetalae</taxon>
        <taxon>asterids</taxon>
        <taxon>campanulids</taxon>
        <taxon>Escalloniales</taxon>
        <taxon>Escalloniaceae</taxon>
        <taxon>Escallonia</taxon>
    </lineage>
</organism>
<dbReference type="Proteomes" id="UP001187471">
    <property type="component" value="Unassembled WGS sequence"/>
</dbReference>